<organism evidence="2 3">
    <name type="scientific">Microbacterium endophyticum</name>
    <dbReference type="NCBI Taxonomy" id="1526412"/>
    <lineage>
        <taxon>Bacteria</taxon>
        <taxon>Bacillati</taxon>
        <taxon>Actinomycetota</taxon>
        <taxon>Actinomycetes</taxon>
        <taxon>Micrococcales</taxon>
        <taxon>Microbacteriaceae</taxon>
        <taxon>Microbacterium</taxon>
    </lineage>
</organism>
<feature type="transmembrane region" description="Helical" evidence="1">
    <location>
        <begin position="6"/>
        <end position="23"/>
    </location>
</feature>
<feature type="transmembrane region" description="Helical" evidence="1">
    <location>
        <begin position="62"/>
        <end position="84"/>
    </location>
</feature>
<dbReference type="RefSeq" id="WP_165139702.1">
    <property type="nucleotide sequence ID" value="NZ_CP049255.1"/>
</dbReference>
<name>A0A7W4V281_9MICO</name>
<keyword evidence="1" id="KW-0812">Transmembrane</keyword>
<reference evidence="2 3" key="1">
    <citation type="submission" date="2020-08" db="EMBL/GenBank/DDBJ databases">
        <title>Sequencing the genomes of 1000 actinobacteria strains.</title>
        <authorList>
            <person name="Klenk H.-P."/>
        </authorList>
    </citation>
    <scope>NUCLEOTIDE SEQUENCE [LARGE SCALE GENOMIC DNA]</scope>
    <source>
        <strain evidence="2 3">DSM 27099</strain>
    </source>
</reference>
<comment type="caution">
    <text evidence="2">The sequence shown here is derived from an EMBL/GenBank/DDBJ whole genome shotgun (WGS) entry which is preliminary data.</text>
</comment>
<feature type="transmembrane region" description="Helical" evidence="1">
    <location>
        <begin position="35"/>
        <end position="56"/>
    </location>
</feature>
<protein>
    <submittedName>
        <fullName evidence="2">Uncharacterized protein</fullName>
    </submittedName>
</protein>
<feature type="transmembrane region" description="Helical" evidence="1">
    <location>
        <begin position="149"/>
        <end position="167"/>
    </location>
</feature>
<feature type="transmembrane region" description="Helical" evidence="1">
    <location>
        <begin position="118"/>
        <end position="137"/>
    </location>
</feature>
<keyword evidence="3" id="KW-1185">Reference proteome</keyword>
<keyword evidence="1" id="KW-1133">Transmembrane helix</keyword>
<evidence type="ECO:0000313" key="2">
    <source>
        <dbReference type="EMBL" id="MBB2975471.1"/>
    </source>
</evidence>
<feature type="transmembrane region" description="Helical" evidence="1">
    <location>
        <begin position="179"/>
        <end position="203"/>
    </location>
</feature>
<dbReference type="AlphaFoldDB" id="A0A7W4V281"/>
<evidence type="ECO:0000256" key="1">
    <source>
        <dbReference type="SAM" id="Phobius"/>
    </source>
</evidence>
<dbReference type="Proteomes" id="UP000529310">
    <property type="component" value="Unassembled WGS sequence"/>
</dbReference>
<evidence type="ECO:0000313" key="3">
    <source>
        <dbReference type="Proteomes" id="UP000529310"/>
    </source>
</evidence>
<gene>
    <name evidence="2" type="ORF">FHX49_001037</name>
</gene>
<feature type="transmembrane region" description="Helical" evidence="1">
    <location>
        <begin position="91"/>
        <end position="112"/>
    </location>
</feature>
<keyword evidence="1" id="KW-0472">Membrane</keyword>
<accession>A0A7W4V281</accession>
<dbReference type="EMBL" id="JACHWQ010000002">
    <property type="protein sequence ID" value="MBB2975471.1"/>
    <property type="molecule type" value="Genomic_DNA"/>
</dbReference>
<proteinExistence type="predicted"/>
<sequence>MLTVLFSALVALGTITSVLLVTLRRSRNTISEHRSIAEFAVIAAVAWIISTLLYTLNDITRSNLAVSVGDALMVLAPGLVWVALRIVNLRNWTGMVAAVAAAASVCVLGLLIPLPPAAGVKLLAIAAFCIAIFFEARQTPLSTLSGAKTLAITAVVFTTLLGLRLVIEVFRGTEGADLFATRRITAAGTIVFVLVTVAMFRLLRTLAEPSLESARAVTPHVGSSAVVFSIENFPLVRISYGSNYARTAQNALFNAVEDHLAGAARASSYDDGRVIALIPRNTSDVCETDVRREFQRKIAANDKANGTYSEPLPLITERTELATAADVVTFVRRETATRYRRGK</sequence>